<evidence type="ECO:0000313" key="2">
    <source>
        <dbReference type="Proteomes" id="UP001049518"/>
    </source>
</evidence>
<organism evidence="1 2">
    <name type="scientific">Actinomadura graeca</name>
    <dbReference type="NCBI Taxonomy" id="2750812"/>
    <lineage>
        <taxon>Bacteria</taxon>
        <taxon>Bacillati</taxon>
        <taxon>Actinomycetota</taxon>
        <taxon>Actinomycetes</taxon>
        <taxon>Streptosporangiales</taxon>
        <taxon>Thermomonosporaceae</taxon>
        <taxon>Actinomadura</taxon>
    </lineage>
</organism>
<protein>
    <submittedName>
        <fullName evidence="1">Uncharacterized protein</fullName>
    </submittedName>
</protein>
<dbReference type="EMBL" id="CP059572">
    <property type="protein sequence ID" value="QXJ25935.1"/>
    <property type="molecule type" value="Genomic_DNA"/>
</dbReference>
<dbReference type="Proteomes" id="UP001049518">
    <property type="component" value="Chromosome"/>
</dbReference>
<keyword evidence="2" id="KW-1185">Reference proteome</keyword>
<sequence length="180" mass="20117">MTRGIAGMHDTWDSPHLFITLHWDGQRLDRGSVALIPPDVHPDSYPARMTKIASNSLKGEHADTLYAFALQIEGWGVVPPDTDASAFERKRFLADQRGRRLHARPDAVEFATTFCADVHGRLWSATQRRDRDGLQESFHEPGDPGRPGGRFVRALLSIAVTTGVVVHDLPVPDVMDEEKW</sequence>
<gene>
    <name evidence="1" type="ORF">AGRA3207_007504</name>
</gene>
<proteinExistence type="predicted"/>
<reference evidence="1" key="1">
    <citation type="submission" date="2020-07" db="EMBL/GenBank/DDBJ databases">
        <authorList>
            <person name="Tarantini F.S."/>
            <person name="Hong K.W."/>
            <person name="Chan K.G."/>
        </authorList>
    </citation>
    <scope>NUCLEOTIDE SEQUENCE</scope>
    <source>
        <strain evidence="1">32-07</strain>
    </source>
</reference>
<accession>A0ABX8R4E6</accession>
<evidence type="ECO:0000313" key="1">
    <source>
        <dbReference type="EMBL" id="QXJ25935.1"/>
    </source>
</evidence>
<name>A0ABX8R4E6_9ACTN</name>
<dbReference type="RefSeq" id="WP_231332148.1">
    <property type="nucleotide sequence ID" value="NZ_CP059572.1"/>
</dbReference>